<keyword evidence="2 20" id="KW-0808">Transferase</keyword>
<dbReference type="Proteomes" id="UP000054359">
    <property type="component" value="Unassembled WGS sequence"/>
</dbReference>
<sequence length="393" mass="44988">MSSATIAPNSKDDLHNHHQQSATCHQELSPRSRTSSQSSAVHLLVPEGPPVLPCRRPSSQKGRISSSFCFAFLIFTTSLVFVQLLFHAGGVVTYTPLVCDSTVYDSTADEGEAQKLQQKGMLSEGVRLRFPRTKRRLPQCIIIGARKCGTRALLEFLNLHPMIQKATEEIHFFDDDDKYSLGLDWYRRRMPYSFPGQITVEKSPAYFITPSVPARIRKMNPSVRLLLIVREPVTRLISDYAQLASNKARKERTLASFEDLVLRSDGTVNTGYKAVRIGMYSLFFPRWLRTFPRNQIHIVDGDNLIVDPFQEIQKIEDFLGLGHRVLKKNFYYNETKGFFCVRNATADKCLNDSKGRKHPSVSPEVVRTLRKFYEPHNRHFFRQAGITFNWPTE</sequence>
<dbReference type="GO" id="GO:0008467">
    <property type="term" value="F:[heparan sulfate]-glucosamine 3-sulfotransferase activity"/>
    <property type="evidence" value="ECO:0007669"/>
    <property type="project" value="UniProtKB-EC"/>
</dbReference>
<proteinExistence type="predicted"/>
<feature type="non-terminal residue" evidence="20">
    <location>
        <position position="393"/>
    </location>
</feature>
<feature type="region of interest" description="Disordered" evidence="17">
    <location>
        <begin position="1"/>
        <end position="40"/>
    </location>
</feature>
<feature type="binding site" evidence="15">
    <location>
        <begin position="147"/>
        <end position="151"/>
    </location>
    <ligand>
        <name>3'-phosphoadenylyl sulfate</name>
        <dbReference type="ChEBI" id="CHEBI:58339"/>
    </ligand>
</feature>
<evidence type="ECO:0000256" key="10">
    <source>
        <dbReference type="ARBA" id="ARBA00052516"/>
    </source>
</evidence>
<feature type="compositionally biased region" description="Low complexity" evidence="17">
    <location>
        <begin position="29"/>
        <end position="39"/>
    </location>
</feature>
<evidence type="ECO:0000256" key="15">
    <source>
        <dbReference type="PIRSR" id="PIRSR637359-2"/>
    </source>
</evidence>
<evidence type="ECO:0000256" key="9">
    <source>
        <dbReference type="ARBA" id="ARBA00023180"/>
    </source>
</evidence>
<organism evidence="20 21">
    <name type="scientific">Stegodyphus mimosarum</name>
    <name type="common">African social velvet spider</name>
    <dbReference type="NCBI Taxonomy" id="407821"/>
    <lineage>
        <taxon>Eukaryota</taxon>
        <taxon>Metazoa</taxon>
        <taxon>Ecdysozoa</taxon>
        <taxon>Arthropoda</taxon>
        <taxon>Chelicerata</taxon>
        <taxon>Arachnida</taxon>
        <taxon>Araneae</taxon>
        <taxon>Araneomorphae</taxon>
        <taxon>Entelegynae</taxon>
        <taxon>Eresoidea</taxon>
        <taxon>Eresidae</taxon>
        <taxon>Stegodyphus</taxon>
    </lineage>
</organism>
<comment type="subcellular location">
    <subcellularLocation>
        <location evidence="1">Golgi apparatus membrane</location>
        <topology evidence="1">Single-pass type II membrane protein</topology>
    </subcellularLocation>
</comment>
<evidence type="ECO:0000256" key="12">
    <source>
        <dbReference type="ARBA" id="ARBA00071906"/>
    </source>
</evidence>
<evidence type="ECO:0000256" key="7">
    <source>
        <dbReference type="ARBA" id="ARBA00023136"/>
    </source>
</evidence>
<keyword evidence="6" id="KW-0333">Golgi apparatus</keyword>
<dbReference type="Pfam" id="PF00685">
    <property type="entry name" value="Sulfotransfer_1"/>
    <property type="match status" value="1"/>
</dbReference>
<keyword evidence="7 18" id="KW-0472">Membrane</keyword>
<dbReference type="OrthoDB" id="411451at2759"/>
<dbReference type="InterPro" id="IPR037359">
    <property type="entry name" value="NST/OST"/>
</dbReference>
<name>A0A087U7X9_STEMI</name>
<accession>A0A087U7X9</accession>
<dbReference type="EMBL" id="KK118624">
    <property type="protein sequence ID" value="KFM73468.1"/>
    <property type="molecule type" value="Genomic_DNA"/>
</dbReference>
<feature type="binding site" evidence="15">
    <location>
        <begin position="354"/>
        <end position="358"/>
    </location>
    <ligand>
        <name>3'-phosphoadenylyl sulfate</name>
        <dbReference type="ChEBI" id="CHEBI:58339"/>
    </ligand>
</feature>
<evidence type="ECO:0000256" key="5">
    <source>
        <dbReference type="ARBA" id="ARBA00022989"/>
    </source>
</evidence>
<keyword evidence="21" id="KW-1185">Reference proteome</keyword>
<dbReference type="SUPFAM" id="SSF52540">
    <property type="entry name" value="P-loop containing nucleoside triphosphate hydrolases"/>
    <property type="match status" value="1"/>
</dbReference>
<dbReference type="InterPro" id="IPR000863">
    <property type="entry name" value="Sulfotransferase_dom"/>
</dbReference>
<evidence type="ECO:0000256" key="13">
    <source>
        <dbReference type="ARBA" id="ARBA00077477"/>
    </source>
</evidence>
<feature type="binding site" evidence="15">
    <location>
        <position position="238"/>
    </location>
    <ligand>
        <name>3'-phosphoadenylyl sulfate</name>
        <dbReference type="ChEBI" id="CHEBI:58339"/>
    </ligand>
</feature>
<evidence type="ECO:0000313" key="21">
    <source>
        <dbReference type="Proteomes" id="UP000054359"/>
    </source>
</evidence>
<keyword evidence="5 18" id="KW-1133">Transmembrane helix</keyword>
<dbReference type="OMA" id="TQIYFNK"/>
<evidence type="ECO:0000256" key="6">
    <source>
        <dbReference type="ARBA" id="ARBA00023034"/>
    </source>
</evidence>
<evidence type="ECO:0000256" key="16">
    <source>
        <dbReference type="PIRSR" id="PIRSR637359-3"/>
    </source>
</evidence>
<evidence type="ECO:0000256" key="3">
    <source>
        <dbReference type="ARBA" id="ARBA00022692"/>
    </source>
</evidence>
<dbReference type="EC" id="2.8.2.23" evidence="11"/>
<keyword evidence="3 18" id="KW-0812">Transmembrane</keyword>
<dbReference type="STRING" id="407821.A0A087U7X9"/>
<dbReference type="InterPro" id="IPR027417">
    <property type="entry name" value="P-loop_NTPase"/>
</dbReference>
<feature type="transmembrane region" description="Helical" evidence="18">
    <location>
        <begin position="64"/>
        <end position="86"/>
    </location>
</feature>
<feature type="binding site" evidence="15">
    <location>
        <position position="230"/>
    </location>
    <ligand>
        <name>3'-phosphoadenylyl sulfate</name>
        <dbReference type="ChEBI" id="CHEBI:58339"/>
    </ligand>
</feature>
<dbReference type="FunFam" id="3.40.50.300:FF:000603">
    <property type="entry name" value="Sulfotransferase"/>
    <property type="match status" value="1"/>
</dbReference>
<evidence type="ECO:0000256" key="4">
    <source>
        <dbReference type="ARBA" id="ARBA00022968"/>
    </source>
</evidence>
<reference evidence="20 21" key="1">
    <citation type="submission" date="2013-11" db="EMBL/GenBank/DDBJ databases">
        <title>Genome sequencing of Stegodyphus mimosarum.</title>
        <authorList>
            <person name="Bechsgaard J."/>
        </authorList>
    </citation>
    <scope>NUCLEOTIDE SEQUENCE [LARGE SCALE GENOMIC DNA]</scope>
</reference>
<feature type="disulfide bond" evidence="16">
    <location>
        <begin position="340"/>
        <end position="349"/>
    </location>
</feature>
<dbReference type="PANTHER" id="PTHR10605">
    <property type="entry name" value="HEPARAN SULFATE SULFOTRANSFERASE"/>
    <property type="match status" value="1"/>
</dbReference>
<keyword evidence="8 16" id="KW-1015">Disulfide bond</keyword>
<evidence type="ECO:0000256" key="18">
    <source>
        <dbReference type="SAM" id="Phobius"/>
    </source>
</evidence>
<evidence type="ECO:0000256" key="8">
    <source>
        <dbReference type="ARBA" id="ARBA00023157"/>
    </source>
</evidence>
<gene>
    <name evidence="20" type="ORF">X975_24130</name>
</gene>
<protein>
    <recommendedName>
        <fullName evidence="12">Heparan sulfate glucosamine 3-O-sulfotransferase 5</fullName>
        <ecNumber evidence="11">2.8.2.23</ecNumber>
    </recommendedName>
    <alternativeName>
        <fullName evidence="13">Heparan sulfate D-glucosaminyl 3-O-sulfotransferase 5</fullName>
    </alternativeName>
</protein>
<feature type="active site" description="For sulfotransferase activity" evidence="14">
    <location>
        <position position="147"/>
    </location>
</feature>
<comment type="catalytic activity">
    <reaction evidence="10">
        <text>alpha-D-glucosaminyl-[heparan sulfate](n) + 3'-phosphoadenylyl sulfate = 3-sulfo-alpha-D-glucosaminyl-[heparan sulfate](n) + adenosine 3',5'-bisphosphate + H(+)</text>
        <dbReference type="Rhea" id="RHEA:15461"/>
        <dbReference type="Rhea" id="RHEA-COMP:9830"/>
        <dbReference type="Rhea" id="RHEA-COMP:9831"/>
        <dbReference type="ChEBI" id="CHEBI:15378"/>
        <dbReference type="ChEBI" id="CHEBI:58339"/>
        <dbReference type="ChEBI" id="CHEBI:58343"/>
        <dbReference type="ChEBI" id="CHEBI:58388"/>
        <dbReference type="ChEBI" id="CHEBI:70975"/>
        <dbReference type="EC" id="2.8.2.23"/>
    </reaction>
</comment>
<evidence type="ECO:0000256" key="11">
    <source>
        <dbReference type="ARBA" id="ARBA00066719"/>
    </source>
</evidence>
<keyword evidence="9" id="KW-0325">Glycoprotein</keyword>
<evidence type="ECO:0000259" key="19">
    <source>
        <dbReference type="Pfam" id="PF00685"/>
    </source>
</evidence>
<evidence type="ECO:0000256" key="17">
    <source>
        <dbReference type="SAM" id="MobiDB-lite"/>
    </source>
</evidence>
<keyword evidence="4" id="KW-0735">Signal-anchor</keyword>
<evidence type="ECO:0000256" key="14">
    <source>
        <dbReference type="PIRSR" id="PIRSR637359-1"/>
    </source>
</evidence>
<feature type="domain" description="Sulfotransferase" evidence="19">
    <location>
        <begin position="138"/>
        <end position="376"/>
    </location>
</feature>
<evidence type="ECO:0000256" key="1">
    <source>
        <dbReference type="ARBA" id="ARBA00004323"/>
    </source>
</evidence>
<dbReference type="Gene3D" id="3.40.50.300">
    <property type="entry name" value="P-loop containing nucleotide triphosphate hydrolases"/>
    <property type="match status" value="1"/>
</dbReference>
<dbReference type="GO" id="GO:0000139">
    <property type="term" value="C:Golgi membrane"/>
    <property type="evidence" value="ECO:0007669"/>
    <property type="project" value="UniProtKB-SubCell"/>
</dbReference>
<dbReference type="AlphaFoldDB" id="A0A087U7X9"/>
<dbReference type="PANTHER" id="PTHR10605:SF65">
    <property type="entry name" value="GH20068P"/>
    <property type="match status" value="1"/>
</dbReference>
<evidence type="ECO:0000256" key="2">
    <source>
        <dbReference type="ARBA" id="ARBA00022679"/>
    </source>
</evidence>
<evidence type="ECO:0000313" key="20">
    <source>
        <dbReference type="EMBL" id="KFM73468.1"/>
    </source>
</evidence>